<dbReference type="PANTHER" id="PTHR33269">
    <property type="entry name" value="NADH-UBIQUINONE OXIDOREDUCTASE CHAIN 6"/>
    <property type="match status" value="1"/>
</dbReference>
<organism evidence="3 4">
    <name type="scientific">Alloprevotella rava</name>
    <dbReference type="NCBI Taxonomy" id="671218"/>
    <lineage>
        <taxon>Bacteria</taxon>
        <taxon>Pseudomonadati</taxon>
        <taxon>Bacteroidota</taxon>
        <taxon>Bacteroidia</taxon>
        <taxon>Bacteroidales</taxon>
        <taxon>Prevotellaceae</taxon>
        <taxon>Alloprevotella</taxon>
    </lineage>
</organism>
<proteinExistence type="inferred from homology"/>
<name>A0A7W5UHA6_9BACT</name>
<keyword evidence="2" id="KW-1003">Cell membrane</keyword>
<evidence type="ECO:0000256" key="2">
    <source>
        <dbReference type="RuleBase" id="RU004429"/>
    </source>
</evidence>
<dbReference type="Proteomes" id="UP000541425">
    <property type="component" value="Unassembled WGS sequence"/>
</dbReference>
<gene>
    <name evidence="3" type="ORF">FHS60_000367</name>
</gene>
<protein>
    <recommendedName>
        <fullName evidence="2">NADH-quinone oxidoreductase subunit J</fullName>
        <ecNumber evidence="2">7.1.1.-</ecNumber>
    </recommendedName>
</protein>
<dbReference type="AlphaFoldDB" id="A0A7W5UHA6"/>
<keyword evidence="2" id="KW-0520">NAD</keyword>
<keyword evidence="2" id="KW-0812">Transmembrane</keyword>
<feature type="transmembrane region" description="Helical" evidence="2">
    <location>
        <begin position="90"/>
        <end position="111"/>
    </location>
</feature>
<comment type="similarity">
    <text evidence="1 2">Belongs to the complex I subunit 6 family.</text>
</comment>
<accession>A0A7W5UHA6</accession>
<evidence type="ECO:0000313" key="3">
    <source>
        <dbReference type="EMBL" id="MBB3701925.1"/>
    </source>
</evidence>
<feature type="transmembrane region" description="Helical" evidence="2">
    <location>
        <begin position="145"/>
        <end position="167"/>
    </location>
</feature>
<dbReference type="GO" id="GO:0008137">
    <property type="term" value="F:NADH dehydrogenase (ubiquinone) activity"/>
    <property type="evidence" value="ECO:0007669"/>
    <property type="project" value="UniProtKB-UniRule"/>
</dbReference>
<reference evidence="3 4" key="1">
    <citation type="submission" date="2020-08" db="EMBL/GenBank/DDBJ databases">
        <title>Genomic Encyclopedia of Type Strains, Phase IV (KMG-IV): sequencing the most valuable type-strain genomes for metagenomic binning, comparative biology and taxonomic classification.</title>
        <authorList>
            <person name="Goeker M."/>
        </authorList>
    </citation>
    <scope>NUCLEOTIDE SEQUENCE [LARGE SCALE GENOMIC DNA]</scope>
    <source>
        <strain evidence="3 4">DSM 22548</strain>
    </source>
</reference>
<sequence length="170" mass="18304">MDSHNIMFIILAVIIACSSLACVLAKSIIRAATYLFFALLGTAGLYFLMGYTFLGSVQVMVYAGGVVVLYVFAILLTRGKKDRLSENTKTKIFTSALLSLVGLGIVLFAIFKQEFLASALDAPNENVLPIKEVGTSMLSTDVNGYLLPFEAVSVLLLACIVAALLIARKR</sequence>
<comment type="subcellular location">
    <subcellularLocation>
        <location evidence="2">Cell membrane</location>
        <topology evidence="2">Multi-pass membrane protein</topology>
    </subcellularLocation>
</comment>
<feature type="transmembrane region" description="Helical" evidence="2">
    <location>
        <begin position="59"/>
        <end position="78"/>
    </location>
</feature>
<dbReference type="InterPro" id="IPR042106">
    <property type="entry name" value="Nuo/plastoQ_OxRdtase_6_NuoJ"/>
</dbReference>
<dbReference type="EC" id="7.1.1.-" evidence="2"/>
<dbReference type="Gene3D" id="1.20.120.1200">
    <property type="entry name" value="NADH-ubiquinone/plastoquinone oxidoreductase chain 6, subunit NuoJ"/>
    <property type="match status" value="1"/>
</dbReference>
<evidence type="ECO:0000256" key="1">
    <source>
        <dbReference type="ARBA" id="ARBA00005698"/>
    </source>
</evidence>
<dbReference type="EMBL" id="JACICA010000001">
    <property type="protein sequence ID" value="MBB3701925.1"/>
    <property type="molecule type" value="Genomic_DNA"/>
</dbReference>
<comment type="function">
    <text evidence="2">NDH-1 shuttles electrons from NADH, via FMN and iron-sulfur (Fe-S) centers, to quinones in the respiratory chain. Couples the redox reaction to proton translocation (for every two electrons transferred, four hydrogen ions are translocated across the cytoplasmic membrane), and thus conserves the redox energy in a proton gradient.</text>
</comment>
<comment type="catalytic activity">
    <reaction evidence="2">
        <text>a quinone + NADH + 5 H(+)(in) = a quinol + NAD(+) + 4 H(+)(out)</text>
        <dbReference type="Rhea" id="RHEA:57888"/>
        <dbReference type="ChEBI" id="CHEBI:15378"/>
        <dbReference type="ChEBI" id="CHEBI:24646"/>
        <dbReference type="ChEBI" id="CHEBI:57540"/>
        <dbReference type="ChEBI" id="CHEBI:57945"/>
        <dbReference type="ChEBI" id="CHEBI:132124"/>
    </reaction>
</comment>
<keyword evidence="2" id="KW-0472">Membrane</keyword>
<evidence type="ECO:0000313" key="4">
    <source>
        <dbReference type="Proteomes" id="UP000541425"/>
    </source>
</evidence>
<keyword evidence="2" id="KW-1133">Transmembrane helix</keyword>
<keyword evidence="2" id="KW-0874">Quinone</keyword>
<dbReference type="GO" id="GO:0005886">
    <property type="term" value="C:plasma membrane"/>
    <property type="evidence" value="ECO:0007669"/>
    <property type="project" value="UniProtKB-SubCell"/>
</dbReference>
<feature type="transmembrane region" description="Helical" evidence="2">
    <location>
        <begin position="32"/>
        <end position="53"/>
    </location>
</feature>
<feature type="transmembrane region" description="Helical" evidence="2">
    <location>
        <begin position="6"/>
        <end position="25"/>
    </location>
</feature>
<dbReference type="GO" id="GO:0048038">
    <property type="term" value="F:quinone binding"/>
    <property type="evidence" value="ECO:0007669"/>
    <property type="project" value="UniProtKB-UniRule"/>
</dbReference>
<dbReference type="PANTHER" id="PTHR33269:SF17">
    <property type="entry name" value="NADH-UBIQUINONE OXIDOREDUCTASE CHAIN 6"/>
    <property type="match status" value="1"/>
</dbReference>
<comment type="caution">
    <text evidence="3">The sequence shown here is derived from an EMBL/GenBank/DDBJ whole genome shotgun (WGS) entry which is preliminary data.</text>
</comment>
<dbReference type="Pfam" id="PF00499">
    <property type="entry name" value="Oxidored_q3"/>
    <property type="match status" value="1"/>
</dbReference>
<dbReference type="RefSeq" id="WP_009347477.1">
    <property type="nucleotide sequence ID" value="NZ_JACICA010000001.1"/>
</dbReference>
<dbReference type="InterPro" id="IPR001457">
    <property type="entry name" value="NADH_UbQ/plastoQ_OxRdtase_su6"/>
</dbReference>